<gene>
    <name evidence="2" type="ORF">ENE74_04855</name>
</gene>
<protein>
    <recommendedName>
        <fullName evidence="1">L,D-TPase catalytic domain-containing protein</fullName>
    </recommendedName>
</protein>
<dbReference type="Proteomes" id="UP000282977">
    <property type="component" value="Unassembled WGS sequence"/>
</dbReference>
<dbReference type="CDD" id="cd16913">
    <property type="entry name" value="YkuD_like"/>
    <property type="match status" value="1"/>
</dbReference>
<dbReference type="OrthoDB" id="9804204at2"/>
<dbReference type="PANTHER" id="PTHR38589:SF1">
    <property type="entry name" value="BLR0621 PROTEIN"/>
    <property type="match status" value="1"/>
</dbReference>
<reference evidence="2 3" key="1">
    <citation type="submission" date="2019-01" db="EMBL/GenBank/DDBJ databases">
        <authorList>
            <person name="Chen W.-M."/>
        </authorList>
    </citation>
    <scope>NUCLEOTIDE SEQUENCE [LARGE SCALE GENOMIC DNA]</scope>
    <source>
        <strain evidence="2 3">TLA-22</strain>
    </source>
</reference>
<proteinExistence type="predicted"/>
<evidence type="ECO:0000313" key="2">
    <source>
        <dbReference type="EMBL" id="RVT43915.1"/>
    </source>
</evidence>
<dbReference type="InterPro" id="IPR005490">
    <property type="entry name" value="LD_TPept_cat_dom"/>
</dbReference>
<dbReference type="AlphaFoldDB" id="A0A437JDC8"/>
<dbReference type="RefSeq" id="WP_127689450.1">
    <property type="nucleotide sequence ID" value="NZ_RZUL01000001.1"/>
</dbReference>
<accession>A0A437JDC8</accession>
<sequence>MSVIHVDTAACRLRFDDIDIPCAIGKGGACPADEKREGDGCTPLGTWPIRGALLRPERVTLPWPLTLPWRWTRSGDGWSDGVDDPQYNRPVQLPHRFSAETLHRTDQAYDIVVVLGHNDAPPMPAAGSAIFFHCWVDARPTEGCVAIAKAEMIALLPRLTPASVMQIV</sequence>
<dbReference type="PANTHER" id="PTHR38589">
    <property type="entry name" value="BLR0621 PROTEIN"/>
    <property type="match status" value="1"/>
</dbReference>
<keyword evidence="3" id="KW-1185">Reference proteome</keyword>
<evidence type="ECO:0000313" key="3">
    <source>
        <dbReference type="Proteomes" id="UP000282977"/>
    </source>
</evidence>
<evidence type="ECO:0000259" key="1">
    <source>
        <dbReference type="Pfam" id="PF03734"/>
    </source>
</evidence>
<organism evidence="2 3">
    <name type="scientific">Sphingobium algorifonticola</name>
    <dbReference type="NCBI Taxonomy" id="2008318"/>
    <lineage>
        <taxon>Bacteria</taxon>
        <taxon>Pseudomonadati</taxon>
        <taxon>Pseudomonadota</taxon>
        <taxon>Alphaproteobacteria</taxon>
        <taxon>Sphingomonadales</taxon>
        <taxon>Sphingomonadaceae</taxon>
        <taxon>Sphingobium</taxon>
    </lineage>
</organism>
<name>A0A437JDC8_9SPHN</name>
<dbReference type="GO" id="GO:0016740">
    <property type="term" value="F:transferase activity"/>
    <property type="evidence" value="ECO:0007669"/>
    <property type="project" value="InterPro"/>
</dbReference>
<comment type="caution">
    <text evidence="2">The sequence shown here is derived from an EMBL/GenBank/DDBJ whole genome shotgun (WGS) entry which is preliminary data.</text>
</comment>
<dbReference type="Pfam" id="PF03734">
    <property type="entry name" value="YkuD"/>
    <property type="match status" value="1"/>
</dbReference>
<dbReference type="EMBL" id="RZUL01000001">
    <property type="protein sequence ID" value="RVT43915.1"/>
    <property type="molecule type" value="Genomic_DNA"/>
</dbReference>
<feature type="domain" description="L,D-TPase catalytic" evidence="1">
    <location>
        <begin position="3"/>
        <end position="163"/>
    </location>
</feature>